<comment type="caution">
    <text evidence="1">The sequence shown here is derived from an EMBL/GenBank/DDBJ whole genome shotgun (WGS) entry which is preliminary data.</text>
</comment>
<dbReference type="EMBL" id="CM044705">
    <property type="protein sequence ID" value="KAI5664195.1"/>
    <property type="molecule type" value="Genomic_DNA"/>
</dbReference>
<dbReference type="Proteomes" id="UP001060085">
    <property type="component" value="Linkage Group LG05"/>
</dbReference>
<keyword evidence="2" id="KW-1185">Reference proteome</keyword>
<accession>A0ACC0ATK6</accession>
<sequence length="294" mass="34497">MSSPVSRQKEASKTCAQKKVGFEGQLREIGVMSNKHIGKKISIGEPSGPWSKKSEIEESARTQEVMLDKNDTCEGKESHERMERVEESEGISVEHYFLDAIPSLLEKVERDESEILEERKEGTMKEKESLFKENERINEENGSESAKERHDKSSYSLELKLDSLLKFSRKEEENWGEGVENKEERMLGESIMVLESENKWGEFLEKAVFDEVCRKFFDLENFVTTFPRLKCEVEKPLKHGEYSSLSLKFFWKMYFNCHYLSGEEFVRISKAICQHQEFEIFLFYHLQFKECCLK</sequence>
<proteinExistence type="predicted"/>
<reference evidence="2" key="1">
    <citation type="journal article" date="2023" name="Nat. Plants">
        <title>Single-cell RNA sequencing provides a high-resolution roadmap for understanding the multicellular compartmentation of specialized metabolism.</title>
        <authorList>
            <person name="Sun S."/>
            <person name="Shen X."/>
            <person name="Li Y."/>
            <person name="Li Y."/>
            <person name="Wang S."/>
            <person name="Li R."/>
            <person name="Zhang H."/>
            <person name="Shen G."/>
            <person name="Guo B."/>
            <person name="Wei J."/>
            <person name="Xu J."/>
            <person name="St-Pierre B."/>
            <person name="Chen S."/>
            <person name="Sun C."/>
        </authorList>
    </citation>
    <scope>NUCLEOTIDE SEQUENCE [LARGE SCALE GENOMIC DNA]</scope>
</reference>
<protein>
    <submittedName>
        <fullName evidence="1">Uncharacterized protein</fullName>
    </submittedName>
</protein>
<organism evidence="1 2">
    <name type="scientific">Catharanthus roseus</name>
    <name type="common">Madagascar periwinkle</name>
    <name type="synonym">Vinca rosea</name>
    <dbReference type="NCBI Taxonomy" id="4058"/>
    <lineage>
        <taxon>Eukaryota</taxon>
        <taxon>Viridiplantae</taxon>
        <taxon>Streptophyta</taxon>
        <taxon>Embryophyta</taxon>
        <taxon>Tracheophyta</taxon>
        <taxon>Spermatophyta</taxon>
        <taxon>Magnoliopsida</taxon>
        <taxon>eudicotyledons</taxon>
        <taxon>Gunneridae</taxon>
        <taxon>Pentapetalae</taxon>
        <taxon>asterids</taxon>
        <taxon>lamiids</taxon>
        <taxon>Gentianales</taxon>
        <taxon>Apocynaceae</taxon>
        <taxon>Rauvolfioideae</taxon>
        <taxon>Vinceae</taxon>
        <taxon>Catharanthinae</taxon>
        <taxon>Catharanthus</taxon>
    </lineage>
</organism>
<evidence type="ECO:0000313" key="2">
    <source>
        <dbReference type="Proteomes" id="UP001060085"/>
    </source>
</evidence>
<name>A0ACC0ATK6_CATRO</name>
<evidence type="ECO:0000313" key="1">
    <source>
        <dbReference type="EMBL" id="KAI5664195.1"/>
    </source>
</evidence>
<gene>
    <name evidence="1" type="ORF">M9H77_23518</name>
</gene>